<feature type="transmembrane region" description="Helical" evidence="9">
    <location>
        <begin position="193"/>
        <end position="213"/>
    </location>
</feature>
<dbReference type="PRINTS" id="PR01695">
    <property type="entry name" value="IGHEPTARCPTR"/>
</dbReference>
<evidence type="ECO:0000256" key="1">
    <source>
        <dbReference type="ARBA" id="ARBA00004141"/>
    </source>
</evidence>
<keyword evidence="6 9" id="KW-0472">Membrane</keyword>
<keyword evidence="13" id="KW-1185">Reference proteome</keyword>
<dbReference type="InterPro" id="IPR000832">
    <property type="entry name" value="GPCR_2_secretin-like"/>
</dbReference>
<evidence type="ECO:0000256" key="7">
    <source>
        <dbReference type="ARBA" id="ARBA00023157"/>
    </source>
</evidence>
<name>A0A3Q3K794_MONAL</name>
<proteinExistence type="inferred from homology"/>
<keyword evidence="4" id="KW-0732">Signal</keyword>
<keyword evidence="5 9" id="KW-1133">Transmembrane helix</keyword>
<feature type="transmembrane region" description="Helical" evidence="9">
    <location>
        <begin position="261"/>
        <end position="287"/>
    </location>
</feature>
<evidence type="ECO:0000259" key="10">
    <source>
        <dbReference type="PROSITE" id="PS50221"/>
    </source>
</evidence>
<reference evidence="12" key="1">
    <citation type="submission" date="2025-08" db="UniProtKB">
        <authorList>
            <consortium name="Ensembl"/>
        </authorList>
    </citation>
    <scope>IDENTIFICATION</scope>
</reference>
<feature type="transmembrane region" description="Helical" evidence="9">
    <location>
        <begin position="225"/>
        <end position="249"/>
    </location>
</feature>
<evidence type="ECO:0000256" key="8">
    <source>
        <dbReference type="ARBA" id="ARBA00023180"/>
    </source>
</evidence>
<dbReference type="Gene3D" id="1.20.1070.10">
    <property type="entry name" value="Rhodopsin 7-helix transmembrane proteins"/>
    <property type="match status" value="1"/>
</dbReference>
<evidence type="ECO:0000256" key="9">
    <source>
        <dbReference type="SAM" id="Phobius"/>
    </source>
</evidence>
<evidence type="ECO:0000259" key="11">
    <source>
        <dbReference type="PROSITE" id="PS50261"/>
    </source>
</evidence>
<dbReference type="InterPro" id="IPR008078">
    <property type="entry name" value="GPCR_2_Ig-hepta-like_rcpt"/>
</dbReference>
<dbReference type="Pfam" id="PF01825">
    <property type="entry name" value="GPS"/>
    <property type="match status" value="1"/>
</dbReference>
<feature type="domain" description="GAIN-B" evidence="10">
    <location>
        <begin position="1"/>
        <end position="145"/>
    </location>
</feature>
<dbReference type="PROSITE" id="PS50261">
    <property type="entry name" value="G_PROTEIN_RECEP_F2_4"/>
    <property type="match status" value="1"/>
</dbReference>
<dbReference type="PANTHER" id="PTHR45813:SF4">
    <property type="entry name" value="ADHESION G PROTEIN-COUPLED RECEPTOR F5"/>
    <property type="match status" value="1"/>
</dbReference>
<dbReference type="GO" id="GO:0007166">
    <property type="term" value="P:cell surface receptor signaling pathway"/>
    <property type="evidence" value="ECO:0007669"/>
    <property type="project" value="InterPro"/>
</dbReference>
<keyword evidence="3 9" id="KW-0812">Transmembrane</keyword>
<dbReference type="InterPro" id="IPR046338">
    <property type="entry name" value="GAIN_dom_sf"/>
</dbReference>
<evidence type="ECO:0000256" key="4">
    <source>
        <dbReference type="ARBA" id="ARBA00022729"/>
    </source>
</evidence>
<dbReference type="Pfam" id="PF00002">
    <property type="entry name" value="7tm_2"/>
    <property type="match status" value="1"/>
</dbReference>
<feature type="transmembrane region" description="Helical" evidence="9">
    <location>
        <begin position="307"/>
        <end position="332"/>
    </location>
</feature>
<keyword evidence="8" id="KW-0325">Glycoprotein</keyword>
<keyword evidence="7" id="KW-1015">Disulfide bond</keyword>
<dbReference type="Ensembl" id="ENSMALT00000025616.1">
    <property type="protein sequence ID" value="ENSMALP00000025145.1"/>
    <property type="gene ID" value="ENSMALG00000017501.1"/>
</dbReference>
<comment type="similarity">
    <text evidence="2">Belongs to the G-protein coupled receptor 2 family. Adhesion G-protein coupled receptor (ADGR) subfamily.</text>
</comment>
<dbReference type="STRING" id="43700.ENSMALP00000025145"/>
<dbReference type="InterPro" id="IPR017981">
    <property type="entry name" value="GPCR_2-like_7TM"/>
</dbReference>
<evidence type="ECO:0000313" key="12">
    <source>
        <dbReference type="Ensembl" id="ENSMALP00000025145.1"/>
    </source>
</evidence>
<dbReference type="InterPro" id="IPR051587">
    <property type="entry name" value="Adhesion_GPCR"/>
</dbReference>
<organism evidence="12 13">
    <name type="scientific">Monopterus albus</name>
    <name type="common">Swamp eel</name>
    <dbReference type="NCBI Taxonomy" id="43700"/>
    <lineage>
        <taxon>Eukaryota</taxon>
        <taxon>Metazoa</taxon>
        <taxon>Chordata</taxon>
        <taxon>Craniata</taxon>
        <taxon>Vertebrata</taxon>
        <taxon>Euteleostomi</taxon>
        <taxon>Actinopterygii</taxon>
        <taxon>Neopterygii</taxon>
        <taxon>Teleostei</taxon>
        <taxon>Neoteleostei</taxon>
        <taxon>Acanthomorphata</taxon>
        <taxon>Anabantaria</taxon>
        <taxon>Synbranchiformes</taxon>
        <taxon>Synbranchidae</taxon>
        <taxon>Monopterus</taxon>
    </lineage>
</organism>
<dbReference type="SMART" id="SM00303">
    <property type="entry name" value="GPS"/>
    <property type="match status" value="1"/>
</dbReference>
<evidence type="ECO:0008006" key="14">
    <source>
        <dbReference type="Google" id="ProtNLM"/>
    </source>
</evidence>
<evidence type="ECO:0000256" key="3">
    <source>
        <dbReference type="ARBA" id="ARBA00022692"/>
    </source>
</evidence>
<sequence>SPTLNLADLNSVTINIPNTNITNAIITTITFFTLNNVMPARNSTFNTSLFNITTDVTDNGNTINAAVVLVKINATIQNVTLSYEKLNNSLTWSPQCVFWNFTLFDQLGAWDDTGCKFVSDINNNVTCTCNHITSFSLLMATDVPPPLREALDIITYIGVGISLGSLVICLIIEGCVWKALTKNTTAFMHHVSIINTALSLLITDICFIIGAAIDYNVPLGPCSAATFFMHLFYLALFFWMLVSGLLLLYRTVMVFSHMSKATMLAISFSLGYGCPLIIAVITVAATAPGKGYIRKTKACWLNWAETMALLALVIPALTIVFINILIVIVVIYKILRRGVGDTYAWHGHLTNKWVYMMLCFICKYVLKDINQEESNVFVFLLYMDCWSKCNDDLTYVL</sequence>
<evidence type="ECO:0000313" key="13">
    <source>
        <dbReference type="Proteomes" id="UP000261600"/>
    </source>
</evidence>
<reference evidence="12" key="2">
    <citation type="submission" date="2025-09" db="UniProtKB">
        <authorList>
            <consortium name="Ensembl"/>
        </authorList>
    </citation>
    <scope>IDENTIFICATION</scope>
</reference>
<dbReference type="PANTHER" id="PTHR45813">
    <property type="entry name" value="IG-LIKE DOMAIN-CONTAINING PROTEIN"/>
    <property type="match status" value="1"/>
</dbReference>
<evidence type="ECO:0000256" key="2">
    <source>
        <dbReference type="ARBA" id="ARBA00007343"/>
    </source>
</evidence>
<dbReference type="Proteomes" id="UP000261600">
    <property type="component" value="Unplaced"/>
</dbReference>
<dbReference type="GO" id="GO:0016020">
    <property type="term" value="C:membrane"/>
    <property type="evidence" value="ECO:0007669"/>
    <property type="project" value="UniProtKB-SubCell"/>
</dbReference>
<protein>
    <recommendedName>
        <fullName evidence="14">Adhesion G protein-coupled receptor F7</fullName>
    </recommendedName>
</protein>
<accession>A0A3Q3K794</accession>
<dbReference type="InterPro" id="IPR057244">
    <property type="entry name" value="GAIN_B"/>
</dbReference>
<evidence type="ECO:0000256" key="5">
    <source>
        <dbReference type="ARBA" id="ARBA00022989"/>
    </source>
</evidence>
<comment type="subcellular location">
    <subcellularLocation>
        <location evidence="1">Membrane</location>
        <topology evidence="1">Multi-pass membrane protein</topology>
    </subcellularLocation>
</comment>
<dbReference type="FunFam" id="1.20.1070.10:FF:000058">
    <property type="entry name" value="Adhesion G protein-coupled receptor F5"/>
    <property type="match status" value="1"/>
</dbReference>
<dbReference type="PROSITE" id="PS50221">
    <property type="entry name" value="GAIN_B"/>
    <property type="match status" value="1"/>
</dbReference>
<feature type="domain" description="G-protein coupled receptors family 2 profile 2" evidence="11">
    <location>
        <begin position="151"/>
        <end position="337"/>
    </location>
</feature>
<evidence type="ECO:0000256" key="6">
    <source>
        <dbReference type="ARBA" id="ARBA00023136"/>
    </source>
</evidence>
<dbReference type="AlphaFoldDB" id="A0A3Q3K794"/>
<dbReference type="PRINTS" id="PR00249">
    <property type="entry name" value="GPCRSECRETIN"/>
</dbReference>
<dbReference type="Gene3D" id="2.60.220.50">
    <property type="match status" value="1"/>
</dbReference>
<dbReference type="InterPro" id="IPR000203">
    <property type="entry name" value="GPS"/>
</dbReference>
<feature type="transmembrane region" description="Helical" evidence="9">
    <location>
        <begin position="153"/>
        <end position="172"/>
    </location>
</feature>
<dbReference type="GO" id="GO:0007189">
    <property type="term" value="P:adenylate cyclase-activating G protein-coupled receptor signaling pathway"/>
    <property type="evidence" value="ECO:0007669"/>
    <property type="project" value="TreeGrafter"/>
</dbReference>
<dbReference type="GO" id="GO:0004930">
    <property type="term" value="F:G protein-coupled receptor activity"/>
    <property type="evidence" value="ECO:0007669"/>
    <property type="project" value="InterPro"/>
</dbReference>